<dbReference type="Gene3D" id="1.10.287.110">
    <property type="entry name" value="DnaJ domain"/>
    <property type="match status" value="1"/>
</dbReference>
<sequence length="380" mass="42229">MAKRDYYEILGVSKNATKEEIKKAYRKLSKKYHPDVNKEPDAAEKFKEIKEAYEVLSDDQKRAHYDQFGHADPNQGFGGFRSDDFDFGGFSGFGGFEDIFNTFFGGGRRRNPNAPRAGADLQYTMTLTFEEAAFGKETDIEIPREETCDTCHGTGAKPGTKPETCPHCHGAGQISTEQSTPFGRIVNRRTCPYCGGTGKYIKEKCTTCGGTGRVKRRKKIHVKIPAGIDDGQQLRVAGQGEPGINGGPPGDLYIIFHVEPHEFFERDGDDIYCEVPLTFAQAALGDEIEVPTLHGKVKLKIPAGTQTGTRFRLKGKGVPNVRGYGYGDQHVIVRVVTPTKLTEKQKQLLREFDQLGGASMHHEPHDRFFDKVKKAFKGES</sequence>
<comment type="cofactor">
    <cofactor evidence="13">
        <name>Zn(2+)</name>
        <dbReference type="ChEBI" id="CHEBI:29105"/>
    </cofactor>
    <text evidence="13">Binds 2 Zn(2+) ions per monomer.</text>
</comment>
<evidence type="ECO:0000259" key="16">
    <source>
        <dbReference type="PROSITE" id="PS51188"/>
    </source>
</evidence>
<protein>
    <recommendedName>
        <fullName evidence="12 13">Chaperone protein DnaJ</fullName>
    </recommendedName>
</protein>
<dbReference type="NCBIfam" id="NF010869">
    <property type="entry name" value="PRK14276.1"/>
    <property type="match status" value="1"/>
</dbReference>
<feature type="domain" description="J" evidence="15">
    <location>
        <begin position="5"/>
        <end position="69"/>
    </location>
</feature>
<organism evidence="17 18">
    <name type="scientific">Parageobacillus caldoxylosilyticus NBRC 107762</name>
    <dbReference type="NCBI Taxonomy" id="1220594"/>
    <lineage>
        <taxon>Bacteria</taxon>
        <taxon>Bacillati</taxon>
        <taxon>Bacillota</taxon>
        <taxon>Bacilli</taxon>
        <taxon>Bacillales</taxon>
        <taxon>Anoxybacillaceae</taxon>
        <taxon>Saccharococcus</taxon>
    </lineage>
</organism>
<keyword evidence="10 13" id="KW-0143">Chaperone</keyword>
<dbReference type="GO" id="GO:0006260">
    <property type="term" value="P:DNA replication"/>
    <property type="evidence" value="ECO:0007669"/>
    <property type="project" value="UniProtKB-KW"/>
</dbReference>
<dbReference type="NCBIfam" id="NF010873">
    <property type="entry name" value="PRK14280.1"/>
    <property type="match status" value="1"/>
</dbReference>
<dbReference type="InterPro" id="IPR001305">
    <property type="entry name" value="HSP_DnaJ_Cys-rich_dom"/>
</dbReference>
<dbReference type="InterPro" id="IPR008971">
    <property type="entry name" value="HSP40/DnaJ_pept-bd"/>
</dbReference>
<feature type="repeat" description="CXXCXGXG motif" evidence="13">
    <location>
        <begin position="165"/>
        <end position="172"/>
    </location>
</feature>
<evidence type="ECO:0000259" key="15">
    <source>
        <dbReference type="PROSITE" id="PS50076"/>
    </source>
</evidence>
<dbReference type="PROSITE" id="PS00636">
    <property type="entry name" value="DNAJ_1"/>
    <property type="match status" value="1"/>
</dbReference>
<dbReference type="EMBL" id="BAWO01000001">
    <property type="protein sequence ID" value="GAJ38123.1"/>
    <property type="molecule type" value="Genomic_DNA"/>
</dbReference>
<feature type="repeat" description="CXXCXGXG motif" evidence="13">
    <location>
        <begin position="205"/>
        <end position="212"/>
    </location>
</feature>
<dbReference type="Pfam" id="PF01556">
    <property type="entry name" value="DnaJ_C"/>
    <property type="match status" value="1"/>
</dbReference>
<dbReference type="InterPro" id="IPR036410">
    <property type="entry name" value="HSP_DnaJ_Cys-rich_dom_sf"/>
</dbReference>
<proteinExistence type="inferred from homology"/>
<keyword evidence="5 13" id="KW-0479">Metal-binding</keyword>
<evidence type="ECO:0000256" key="3">
    <source>
        <dbReference type="ARBA" id="ARBA00022490"/>
    </source>
</evidence>
<dbReference type="AlphaFoldDB" id="A0A023D9R2"/>
<dbReference type="Gene3D" id="2.10.230.10">
    <property type="entry name" value="Heat shock protein DnaJ, cysteine-rich domain"/>
    <property type="match status" value="1"/>
</dbReference>
<dbReference type="CDD" id="cd06257">
    <property type="entry name" value="DnaJ"/>
    <property type="match status" value="1"/>
</dbReference>
<feature type="binding site" evidence="13">
    <location>
        <position position="191"/>
    </location>
    <ligand>
        <name>Zn(2+)</name>
        <dbReference type="ChEBI" id="CHEBI:29105"/>
        <label>2</label>
    </ligand>
</feature>
<dbReference type="SUPFAM" id="SSF57938">
    <property type="entry name" value="DnaJ/Hsp40 cysteine-rich domain"/>
    <property type="match status" value="1"/>
</dbReference>
<reference evidence="17 18" key="1">
    <citation type="submission" date="2014-04" db="EMBL/GenBank/DDBJ databases">
        <title>Whole genome shotgun sequence of Geobacillus caldoxylosilyticus NBRC 107762.</title>
        <authorList>
            <person name="Hosoyama A."/>
            <person name="Hosoyama Y."/>
            <person name="Katano-Makiyama Y."/>
            <person name="Tsuchikane K."/>
            <person name="Ohji S."/>
            <person name="Ichikawa N."/>
            <person name="Yamazoe A."/>
            <person name="Fujita N."/>
        </authorList>
    </citation>
    <scope>NUCLEOTIDE SEQUENCE [LARGE SCALE GENOMIC DNA]</scope>
    <source>
        <strain evidence="17 18">NBRC 107762</strain>
    </source>
</reference>
<dbReference type="InterPro" id="IPR001623">
    <property type="entry name" value="DnaJ_domain"/>
</dbReference>
<keyword evidence="4 13" id="KW-0235">DNA replication</keyword>
<dbReference type="Proteomes" id="UP000023561">
    <property type="component" value="Unassembled WGS sequence"/>
</dbReference>
<evidence type="ECO:0000256" key="6">
    <source>
        <dbReference type="ARBA" id="ARBA00022737"/>
    </source>
</evidence>
<evidence type="ECO:0000256" key="1">
    <source>
        <dbReference type="ARBA" id="ARBA00004496"/>
    </source>
</evidence>
<evidence type="ECO:0000256" key="2">
    <source>
        <dbReference type="ARBA" id="ARBA00011738"/>
    </source>
</evidence>
<feature type="repeat" description="CXXCXGXG motif" evidence="13">
    <location>
        <begin position="191"/>
        <end position="198"/>
    </location>
</feature>
<evidence type="ECO:0000313" key="18">
    <source>
        <dbReference type="Proteomes" id="UP000023561"/>
    </source>
</evidence>
<dbReference type="GO" id="GO:0005737">
    <property type="term" value="C:cytoplasm"/>
    <property type="evidence" value="ECO:0007669"/>
    <property type="project" value="UniProtKB-SubCell"/>
</dbReference>
<dbReference type="SUPFAM" id="SSF49493">
    <property type="entry name" value="HSP40/DnaJ peptide-binding domain"/>
    <property type="match status" value="2"/>
</dbReference>
<evidence type="ECO:0000256" key="11">
    <source>
        <dbReference type="ARBA" id="ARBA00061004"/>
    </source>
</evidence>
<keyword evidence="18" id="KW-1185">Reference proteome</keyword>
<dbReference type="InterPro" id="IPR002939">
    <property type="entry name" value="DnaJ_C"/>
</dbReference>
<dbReference type="GO" id="GO:0005524">
    <property type="term" value="F:ATP binding"/>
    <property type="evidence" value="ECO:0007669"/>
    <property type="project" value="InterPro"/>
</dbReference>
<dbReference type="FunFam" id="1.10.287.110:FF:000031">
    <property type="entry name" value="Molecular chaperone DnaJ"/>
    <property type="match status" value="1"/>
</dbReference>
<evidence type="ECO:0000256" key="12">
    <source>
        <dbReference type="ARBA" id="ARBA00067609"/>
    </source>
</evidence>
<dbReference type="HAMAP" id="MF_01152">
    <property type="entry name" value="DnaJ"/>
    <property type="match status" value="1"/>
</dbReference>
<feature type="binding site" evidence="13">
    <location>
        <position position="168"/>
    </location>
    <ligand>
        <name>Zn(2+)</name>
        <dbReference type="ChEBI" id="CHEBI:29105"/>
        <label>2</label>
    </ligand>
</feature>
<dbReference type="InterPro" id="IPR012724">
    <property type="entry name" value="DnaJ"/>
</dbReference>
<evidence type="ECO:0000313" key="17">
    <source>
        <dbReference type="EMBL" id="GAJ38123.1"/>
    </source>
</evidence>
<dbReference type="SMART" id="SM00271">
    <property type="entry name" value="DnaJ"/>
    <property type="match status" value="1"/>
</dbReference>
<feature type="zinc finger region" description="CR-type" evidence="14">
    <location>
        <begin position="135"/>
        <end position="217"/>
    </location>
</feature>
<dbReference type="PROSITE" id="PS50076">
    <property type="entry name" value="DNAJ_2"/>
    <property type="match status" value="1"/>
</dbReference>
<feature type="binding site" evidence="13">
    <location>
        <position position="148"/>
    </location>
    <ligand>
        <name>Zn(2+)</name>
        <dbReference type="ChEBI" id="CHEBI:29105"/>
        <label>1</label>
    </ligand>
</feature>
<keyword evidence="3 13" id="KW-0963">Cytoplasm</keyword>
<evidence type="ECO:0000256" key="14">
    <source>
        <dbReference type="PROSITE-ProRule" id="PRU00546"/>
    </source>
</evidence>
<comment type="domain">
    <text evidence="13">The J domain is necessary and sufficient to stimulate DnaK ATPase activity. Zinc center 1 plays an important role in the autonomous, DnaK-independent chaperone activity of DnaJ. Zinc center 2 is essential for interaction with DnaK and for DnaJ activity.</text>
</comment>
<dbReference type="InterPro" id="IPR018253">
    <property type="entry name" value="DnaJ_domain_CS"/>
</dbReference>
<dbReference type="GO" id="GO:0051082">
    <property type="term" value="F:unfolded protein binding"/>
    <property type="evidence" value="ECO:0007669"/>
    <property type="project" value="UniProtKB-UniRule"/>
</dbReference>
<feature type="binding site" evidence="13">
    <location>
        <position position="208"/>
    </location>
    <ligand>
        <name>Zn(2+)</name>
        <dbReference type="ChEBI" id="CHEBI:29105"/>
        <label>1</label>
    </ligand>
</feature>
<comment type="caution">
    <text evidence="17">The sequence shown here is derived from an EMBL/GenBank/DDBJ whole genome shotgun (WGS) entry which is preliminary data.</text>
</comment>
<evidence type="ECO:0000256" key="5">
    <source>
        <dbReference type="ARBA" id="ARBA00022723"/>
    </source>
</evidence>
<evidence type="ECO:0000256" key="4">
    <source>
        <dbReference type="ARBA" id="ARBA00022705"/>
    </source>
</evidence>
<gene>
    <name evidence="13 17" type="primary">dnaJ</name>
    <name evidence="17" type="ORF">GCA01S_001_00670</name>
</gene>
<dbReference type="FunFam" id="2.10.230.10:FF:000002">
    <property type="entry name" value="Molecular chaperone DnaJ"/>
    <property type="match status" value="1"/>
</dbReference>
<dbReference type="PANTHER" id="PTHR43096">
    <property type="entry name" value="DNAJ HOMOLOG 1, MITOCHONDRIAL-RELATED"/>
    <property type="match status" value="1"/>
</dbReference>
<dbReference type="FunFam" id="2.60.260.20:FF:000004">
    <property type="entry name" value="Molecular chaperone DnaJ"/>
    <property type="match status" value="1"/>
</dbReference>
<evidence type="ECO:0000256" key="10">
    <source>
        <dbReference type="ARBA" id="ARBA00023186"/>
    </source>
</evidence>
<dbReference type="Gene3D" id="2.60.260.20">
    <property type="entry name" value="Urease metallochaperone UreE, N-terminal domain"/>
    <property type="match status" value="2"/>
</dbReference>
<feature type="domain" description="CR-type" evidence="16">
    <location>
        <begin position="135"/>
        <end position="217"/>
    </location>
</feature>
<feature type="binding site" evidence="13">
    <location>
        <position position="194"/>
    </location>
    <ligand>
        <name>Zn(2+)</name>
        <dbReference type="ChEBI" id="CHEBI:29105"/>
        <label>2</label>
    </ligand>
</feature>
<comment type="similarity">
    <text evidence="11 13">Belongs to the DnaJ family.</text>
</comment>
<dbReference type="PRINTS" id="PR00625">
    <property type="entry name" value="JDOMAIN"/>
</dbReference>
<feature type="binding site" evidence="13">
    <location>
        <position position="205"/>
    </location>
    <ligand>
        <name>Zn(2+)</name>
        <dbReference type="ChEBI" id="CHEBI:29105"/>
        <label>1</label>
    </ligand>
</feature>
<dbReference type="PANTHER" id="PTHR43096:SF48">
    <property type="entry name" value="CHAPERONE PROTEIN DNAJ"/>
    <property type="match status" value="1"/>
</dbReference>
<dbReference type="GO" id="GO:0031072">
    <property type="term" value="F:heat shock protein binding"/>
    <property type="evidence" value="ECO:0007669"/>
    <property type="project" value="InterPro"/>
</dbReference>
<evidence type="ECO:0000256" key="7">
    <source>
        <dbReference type="ARBA" id="ARBA00022771"/>
    </source>
</evidence>
<dbReference type="InterPro" id="IPR036869">
    <property type="entry name" value="J_dom_sf"/>
</dbReference>
<dbReference type="NCBIfam" id="TIGR02349">
    <property type="entry name" value="DnaJ_bact"/>
    <property type="match status" value="1"/>
</dbReference>
<dbReference type="Pfam" id="PF00684">
    <property type="entry name" value="DnaJ_CXXCXGXG"/>
    <property type="match status" value="1"/>
</dbReference>
<dbReference type="SUPFAM" id="SSF46565">
    <property type="entry name" value="Chaperone J-domain"/>
    <property type="match status" value="1"/>
</dbReference>
<dbReference type="RefSeq" id="WP_017435624.1">
    <property type="nucleotide sequence ID" value="NZ_BAWO01000001.1"/>
</dbReference>
<feature type="binding site" evidence="13">
    <location>
        <position position="151"/>
    </location>
    <ligand>
        <name>Zn(2+)</name>
        <dbReference type="ChEBI" id="CHEBI:29105"/>
        <label>1</label>
    </ligand>
</feature>
<dbReference type="FunFam" id="2.60.260.20:FF:000009">
    <property type="entry name" value="Putative Mitochondrial DnaJ chaperone"/>
    <property type="match status" value="1"/>
</dbReference>
<accession>A0A023D9R2</accession>
<dbReference type="OrthoDB" id="9779889at2"/>
<comment type="function">
    <text evidence="13">Participates actively in the response to hyperosmotic and heat shock by preventing the aggregation of stress-denatured proteins and by disaggregating proteins, also in an autonomous, DnaK-independent fashion. Unfolded proteins bind initially to DnaJ; upon interaction with the DnaJ-bound protein, DnaK hydrolyzes its bound ATP, resulting in the formation of a stable complex. GrpE releases ADP from DnaK; ATP binding to DnaK triggers the release of the substrate protein, thus completing the reaction cycle. Several rounds of ATP-dependent interactions between DnaJ, DnaK and GrpE are required for fully efficient folding. Also involved, together with DnaK and GrpE, in the DNA replication of plasmids through activation of initiation proteins.</text>
</comment>
<dbReference type="CDD" id="cd10747">
    <property type="entry name" value="DnaJ_C"/>
    <property type="match status" value="1"/>
</dbReference>
<dbReference type="GO" id="GO:0009408">
    <property type="term" value="P:response to heat"/>
    <property type="evidence" value="ECO:0007669"/>
    <property type="project" value="InterPro"/>
</dbReference>
<dbReference type="PROSITE" id="PS51188">
    <property type="entry name" value="ZF_CR"/>
    <property type="match status" value="1"/>
</dbReference>
<evidence type="ECO:0000256" key="9">
    <source>
        <dbReference type="ARBA" id="ARBA00023016"/>
    </source>
</evidence>
<dbReference type="CDD" id="cd10719">
    <property type="entry name" value="DnaJ_zf"/>
    <property type="match status" value="1"/>
</dbReference>
<keyword evidence="6 13" id="KW-0677">Repeat</keyword>
<evidence type="ECO:0000256" key="8">
    <source>
        <dbReference type="ARBA" id="ARBA00022833"/>
    </source>
</evidence>
<dbReference type="GO" id="GO:0042026">
    <property type="term" value="P:protein refolding"/>
    <property type="evidence" value="ECO:0007669"/>
    <property type="project" value="TreeGrafter"/>
</dbReference>
<dbReference type="Pfam" id="PF00226">
    <property type="entry name" value="DnaJ"/>
    <property type="match status" value="1"/>
</dbReference>
<dbReference type="GO" id="GO:0008270">
    <property type="term" value="F:zinc ion binding"/>
    <property type="evidence" value="ECO:0007669"/>
    <property type="project" value="UniProtKB-UniRule"/>
</dbReference>
<dbReference type="NCBIfam" id="NF008035">
    <property type="entry name" value="PRK10767.1"/>
    <property type="match status" value="1"/>
</dbReference>
<name>A0A023D9R2_9BACL</name>
<keyword evidence="7 13" id="KW-0863">Zinc-finger</keyword>
<keyword evidence="8 13" id="KW-0862">Zinc</keyword>
<comment type="subcellular location">
    <subcellularLocation>
        <location evidence="1 13">Cytoplasm</location>
    </subcellularLocation>
</comment>
<comment type="subunit">
    <text evidence="2 13">Homodimer.</text>
</comment>
<keyword evidence="9 13" id="KW-0346">Stress response</keyword>
<evidence type="ECO:0000256" key="13">
    <source>
        <dbReference type="HAMAP-Rule" id="MF_01152"/>
    </source>
</evidence>
<feature type="repeat" description="CXXCXGXG motif" evidence="13">
    <location>
        <begin position="148"/>
        <end position="155"/>
    </location>
</feature>
<feature type="binding site" evidence="13">
    <location>
        <position position="165"/>
    </location>
    <ligand>
        <name>Zn(2+)</name>
        <dbReference type="ChEBI" id="CHEBI:29105"/>
        <label>2</label>
    </ligand>
</feature>